<evidence type="ECO:0000313" key="2">
    <source>
        <dbReference type="EMBL" id="SDS45828.1"/>
    </source>
</evidence>
<dbReference type="InterPro" id="IPR007295">
    <property type="entry name" value="DUF402"/>
</dbReference>
<dbReference type="Proteomes" id="UP000199103">
    <property type="component" value="Chromosome I"/>
</dbReference>
<dbReference type="Gene3D" id="2.40.380.10">
    <property type="entry name" value="FomD-like"/>
    <property type="match status" value="1"/>
</dbReference>
<organism evidence="2 3">
    <name type="scientific">Microlunatus soli</name>
    <dbReference type="NCBI Taxonomy" id="630515"/>
    <lineage>
        <taxon>Bacteria</taxon>
        <taxon>Bacillati</taxon>
        <taxon>Actinomycetota</taxon>
        <taxon>Actinomycetes</taxon>
        <taxon>Propionibacteriales</taxon>
        <taxon>Propionibacteriaceae</taxon>
        <taxon>Microlunatus</taxon>
    </lineage>
</organism>
<accession>A0A1H1SDF5</accession>
<dbReference type="STRING" id="630515.SAMN04489812_1967"/>
<dbReference type="InterPro" id="IPR035930">
    <property type="entry name" value="FomD-like_sf"/>
</dbReference>
<dbReference type="Pfam" id="PF04167">
    <property type="entry name" value="DUF402"/>
    <property type="match status" value="1"/>
</dbReference>
<reference evidence="2 3" key="1">
    <citation type="submission" date="2016-10" db="EMBL/GenBank/DDBJ databases">
        <authorList>
            <person name="de Groot N.N."/>
        </authorList>
    </citation>
    <scope>NUCLEOTIDE SEQUENCE [LARGE SCALE GENOMIC DNA]</scope>
    <source>
        <strain evidence="2 3">DSM 21800</strain>
    </source>
</reference>
<sequence>MTAIGRWSAADPSQTPVWAGATLLREPTPRIATDMIICTVAAVQVAASFASKVAISFGPDAPHWGCFDESDPTVASAPVSEQWKVTKNKLTGESRAWHADLLAEDEYGTWLYAPAGTTNRDRAGRPVSRLAMDGVQLITRAAWWTAWWWQDGGITVDIATPAERAANSADYVDLELDLWSRGNDFGLVDQDEYDAARDAAMITDEQDHHARAAATVVCRMLAGHDEPFATLGTQWLRWAQATAR</sequence>
<protein>
    <recommendedName>
        <fullName evidence="1">DUF402 domain-containing protein</fullName>
    </recommendedName>
</protein>
<dbReference type="EMBL" id="LT629772">
    <property type="protein sequence ID" value="SDS45828.1"/>
    <property type="molecule type" value="Genomic_DNA"/>
</dbReference>
<keyword evidence="3" id="KW-1185">Reference proteome</keyword>
<proteinExistence type="predicted"/>
<gene>
    <name evidence="2" type="ORF">SAMN04489812_1967</name>
</gene>
<dbReference type="AlphaFoldDB" id="A0A1H1SDF5"/>
<feature type="domain" description="DUF402" evidence="1">
    <location>
        <begin position="132"/>
        <end position="224"/>
    </location>
</feature>
<dbReference type="SUPFAM" id="SSF159234">
    <property type="entry name" value="FomD-like"/>
    <property type="match status" value="1"/>
</dbReference>
<name>A0A1H1SDF5_9ACTN</name>
<evidence type="ECO:0000313" key="3">
    <source>
        <dbReference type="Proteomes" id="UP000199103"/>
    </source>
</evidence>
<evidence type="ECO:0000259" key="1">
    <source>
        <dbReference type="Pfam" id="PF04167"/>
    </source>
</evidence>